<evidence type="ECO:0000313" key="2">
    <source>
        <dbReference type="Proteomes" id="UP000288227"/>
    </source>
</evidence>
<dbReference type="EMBL" id="BHXQ01000002">
    <property type="protein sequence ID" value="GCC50910.1"/>
    <property type="molecule type" value="Genomic_DNA"/>
</dbReference>
<reference evidence="1 2" key="1">
    <citation type="submission" date="2018-11" db="EMBL/GenBank/DDBJ databases">
        <title>Chryseotalea sanarue gen. nov., sp., nov., a member of the family Cytophagaceae, isolated from a brackish lake in Hamamatsu Japan.</title>
        <authorList>
            <person name="Maejima Y."/>
            <person name="Iino T."/>
            <person name="Muraguchi Y."/>
            <person name="Fukuda K."/>
            <person name="Ohkuma M."/>
            <person name="Moriuchi R."/>
            <person name="Dohra H."/>
            <person name="Kimbara K."/>
            <person name="Shintani M."/>
        </authorList>
    </citation>
    <scope>NUCLEOTIDE SEQUENCE [LARGE SCALE GENOMIC DNA]</scope>
    <source>
        <strain evidence="1 2">Ys</strain>
    </source>
</reference>
<gene>
    <name evidence="1" type="ORF">SanaruYs_11290</name>
</gene>
<protein>
    <submittedName>
        <fullName evidence="1">Gliding motility lipoprotein GldB</fullName>
    </submittedName>
</protein>
<sequence>MDAPNVSVQVELQTEDLREVIHTITDKQSLVDILGKHQVFRDQFLHRSEYPDDSTFINTLYQRFTNPYFDSLYFETQRVFGDLQALREEFEQAFTNLYYYYPEYPQPKIQFVITGLDGDLYLSDSLIIVGVDHYLGAGAKYRPRMYEYILRQYIPENIVPSVMLLYGIDTKVNATNMNDKTVLADMIAYGKSYYFAKQMLPCKADSILMNYSAGEIAGARKNQDLIWFRLVEDEVLYSTANIMKQRFLGERPKTVEVGPECPGRIAQWVGWQIVNSYMKNHPDVVLQDLMKNQDADKLFKESKYKATKR</sequence>
<organism evidence="1 2">
    <name type="scientific">Chryseotalea sanaruensis</name>
    <dbReference type="NCBI Taxonomy" id="2482724"/>
    <lineage>
        <taxon>Bacteria</taxon>
        <taxon>Pseudomonadati</taxon>
        <taxon>Bacteroidota</taxon>
        <taxon>Cytophagia</taxon>
        <taxon>Cytophagales</taxon>
        <taxon>Chryseotaleaceae</taxon>
        <taxon>Chryseotalea</taxon>
    </lineage>
</organism>
<evidence type="ECO:0000313" key="1">
    <source>
        <dbReference type="EMBL" id="GCC50910.1"/>
    </source>
</evidence>
<accession>A0A401U7P3</accession>
<name>A0A401U7P3_9BACT</name>
<dbReference type="Proteomes" id="UP000288227">
    <property type="component" value="Unassembled WGS sequence"/>
</dbReference>
<keyword evidence="1" id="KW-0449">Lipoprotein</keyword>
<dbReference type="AlphaFoldDB" id="A0A401U7P3"/>
<dbReference type="Pfam" id="PF25594">
    <property type="entry name" value="GldB_lipo"/>
    <property type="match status" value="1"/>
</dbReference>
<proteinExistence type="predicted"/>
<dbReference type="InterPro" id="IPR019853">
    <property type="entry name" value="GldB-like"/>
</dbReference>
<keyword evidence="2" id="KW-1185">Reference proteome</keyword>
<comment type="caution">
    <text evidence="1">The sequence shown here is derived from an EMBL/GenBank/DDBJ whole genome shotgun (WGS) entry which is preliminary data.</text>
</comment>